<protein>
    <submittedName>
        <fullName evidence="1">Uncharacterized protein</fullName>
    </submittedName>
</protein>
<organism evidence="1 2">
    <name type="scientific">Candidatus Filomicrobium marinum</name>
    <dbReference type="NCBI Taxonomy" id="1608628"/>
    <lineage>
        <taxon>Bacteria</taxon>
        <taxon>Pseudomonadati</taxon>
        <taxon>Pseudomonadota</taxon>
        <taxon>Alphaproteobacteria</taxon>
        <taxon>Hyphomicrobiales</taxon>
        <taxon>Hyphomicrobiaceae</taxon>
        <taxon>Filomicrobium</taxon>
    </lineage>
</organism>
<keyword evidence="2" id="KW-1185">Reference proteome</keyword>
<evidence type="ECO:0000313" key="2">
    <source>
        <dbReference type="Proteomes" id="UP000033187"/>
    </source>
</evidence>
<dbReference type="EMBL" id="LN829119">
    <property type="protein sequence ID" value="CPR17678.1"/>
    <property type="molecule type" value="Genomic_DNA"/>
</dbReference>
<gene>
    <name evidence="1" type="ORF">YBN1229_v1_1369</name>
</gene>
<name>A0A0D6JDI9_9HYPH</name>
<proteinExistence type="predicted"/>
<dbReference type="Proteomes" id="UP000033187">
    <property type="component" value="Chromosome 1"/>
</dbReference>
<sequence>MRRYDARAGLCAEVLLPDCARFALESDVTLEGGVLLNIQQDYERPSRGKVMVPLARLERARPCGQQILSLSRLPIPPQRHTG</sequence>
<evidence type="ECO:0000313" key="1">
    <source>
        <dbReference type="EMBL" id="CPR17678.1"/>
    </source>
</evidence>
<dbReference type="KEGG" id="fiy:BN1229_v1_1369"/>
<dbReference type="AlphaFoldDB" id="A0A0D6JDI9"/>
<accession>A0A0D6JDI9</accession>
<reference evidence="2" key="1">
    <citation type="submission" date="2015-02" db="EMBL/GenBank/DDBJ databases">
        <authorList>
            <person name="Chooi Y.-H."/>
        </authorList>
    </citation>
    <scope>NUCLEOTIDE SEQUENCE [LARGE SCALE GENOMIC DNA]</scope>
    <source>
        <strain evidence="2">strain Y</strain>
    </source>
</reference>
<dbReference type="KEGG" id="fil:BN1229_v1_1370"/>